<sequence length="124" mass="14376">MITGCKIYDQVNNKGGDQEDFNNDQDVNNGDLVSLKELVDLMDEKISHDGDEKEDKKDEPEEDDESNDLSLLEGSFDSVINLMVKDLKFYLLDDLMVEEAWYENWKHDTYFSQEQDLAMGFSSF</sequence>
<dbReference type="Proteomes" id="UP001374584">
    <property type="component" value="Unassembled WGS sequence"/>
</dbReference>
<organism evidence="2 3">
    <name type="scientific">Phaseolus coccineus</name>
    <name type="common">Scarlet runner bean</name>
    <name type="synonym">Phaseolus multiflorus</name>
    <dbReference type="NCBI Taxonomy" id="3886"/>
    <lineage>
        <taxon>Eukaryota</taxon>
        <taxon>Viridiplantae</taxon>
        <taxon>Streptophyta</taxon>
        <taxon>Embryophyta</taxon>
        <taxon>Tracheophyta</taxon>
        <taxon>Spermatophyta</taxon>
        <taxon>Magnoliopsida</taxon>
        <taxon>eudicotyledons</taxon>
        <taxon>Gunneridae</taxon>
        <taxon>Pentapetalae</taxon>
        <taxon>rosids</taxon>
        <taxon>fabids</taxon>
        <taxon>Fabales</taxon>
        <taxon>Fabaceae</taxon>
        <taxon>Papilionoideae</taxon>
        <taxon>50 kb inversion clade</taxon>
        <taxon>NPAAA clade</taxon>
        <taxon>indigoferoid/millettioid clade</taxon>
        <taxon>Phaseoleae</taxon>
        <taxon>Phaseolus</taxon>
    </lineage>
</organism>
<feature type="compositionally biased region" description="Basic and acidic residues" evidence="1">
    <location>
        <begin position="44"/>
        <end position="59"/>
    </location>
</feature>
<proteinExistence type="predicted"/>
<evidence type="ECO:0000256" key="1">
    <source>
        <dbReference type="SAM" id="MobiDB-lite"/>
    </source>
</evidence>
<dbReference type="PROSITE" id="PS00018">
    <property type="entry name" value="EF_HAND_1"/>
    <property type="match status" value="1"/>
</dbReference>
<evidence type="ECO:0000313" key="3">
    <source>
        <dbReference type="Proteomes" id="UP001374584"/>
    </source>
</evidence>
<dbReference type="AlphaFoldDB" id="A0AAN9LU31"/>
<gene>
    <name evidence="2" type="ORF">VNO80_25151</name>
</gene>
<name>A0AAN9LU31_PHACN</name>
<dbReference type="EMBL" id="JAYMYR010000009">
    <property type="protein sequence ID" value="KAK7342207.1"/>
    <property type="molecule type" value="Genomic_DNA"/>
</dbReference>
<accession>A0AAN9LU31</accession>
<evidence type="ECO:0000313" key="2">
    <source>
        <dbReference type="EMBL" id="KAK7342207.1"/>
    </source>
</evidence>
<feature type="region of interest" description="Disordered" evidence="1">
    <location>
        <begin position="44"/>
        <end position="70"/>
    </location>
</feature>
<keyword evidence="3" id="KW-1185">Reference proteome</keyword>
<protein>
    <submittedName>
        <fullName evidence="2">Uncharacterized protein</fullName>
    </submittedName>
</protein>
<comment type="caution">
    <text evidence="2">The sequence shown here is derived from an EMBL/GenBank/DDBJ whole genome shotgun (WGS) entry which is preliminary data.</text>
</comment>
<reference evidence="2 3" key="1">
    <citation type="submission" date="2024-01" db="EMBL/GenBank/DDBJ databases">
        <title>The genomes of 5 underutilized Papilionoideae crops provide insights into root nodulation and disease resistanc.</title>
        <authorList>
            <person name="Jiang F."/>
        </authorList>
    </citation>
    <scope>NUCLEOTIDE SEQUENCE [LARGE SCALE GENOMIC DNA]</scope>
    <source>
        <strain evidence="2">JINMINGXINNONG_FW02</strain>
        <tissue evidence="2">Leaves</tissue>
    </source>
</reference>
<dbReference type="InterPro" id="IPR018247">
    <property type="entry name" value="EF_Hand_1_Ca_BS"/>
</dbReference>